<evidence type="ECO:0000313" key="2">
    <source>
        <dbReference type="EMBL" id="MBE5035660.1"/>
    </source>
</evidence>
<reference evidence="2 3" key="1">
    <citation type="submission" date="2020-10" db="EMBL/GenBank/DDBJ databases">
        <title>ChiBAC.</title>
        <authorList>
            <person name="Zenner C."/>
            <person name="Hitch T.C.A."/>
            <person name="Clavel T."/>
        </authorList>
    </citation>
    <scope>NUCLEOTIDE SEQUENCE [LARGE SCALE GENOMIC DNA]</scope>
    <source>
        <strain evidence="2 3">DSM 108706</strain>
    </source>
</reference>
<gene>
    <name evidence="2" type="ORF">INF20_05115</name>
</gene>
<dbReference type="RefSeq" id="WP_226385308.1">
    <property type="nucleotide sequence ID" value="NZ_JADCKA010000007.1"/>
</dbReference>
<sequence>MQSNNRFTKENIDMYLKELGKEYRKLNGKNTPAEIILIGGASILINYDFRDMTYDIDGLLQASSAIKDAINNVGNKYDLPRKWLNEDFKNTTSYTPRIVRYSKYYRTFSNILTVRTVSAEYLIAMKLVAGREYKHDLSDIIGILKNEAAKGNIITWDNINRAVCDLYDGWDIISESVKQDIEFIIKSEDLDSLYEQNKENEAENSRRLLKLNQDYPGAITNDNIEEVLKQLNKQKKNPNDF</sequence>
<proteinExistence type="predicted"/>
<comment type="caution">
    <text evidence="2">The sequence shown here is derived from an EMBL/GenBank/DDBJ whole genome shotgun (WGS) entry which is preliminary data.</text>
</comment>
<protein>
    <recommendedName>
        <fullName evidence="1">DUF6036 domain-containing protein</fullName>
    </recommendedName>
</protein>
<accession>A0ABR9QXP8</accession>
<dbReference type="Pfam" id="PF19502">
    <property type="entry name" value="DUF6036"/>
    <property type="match status" value="1"/>
</dbReference>
<dbReference type="Proteomes" id="UP001516588">
    <property type="component" value="Unassembled WGS sequence"/>
</dbReference>
<name>A0ABR9QXP8_9FIRM</name>
<evidence type="ECO:0000259" key="1">
    <source>
        <dbReference type="Pfam" id="PF19502"/>
    </source>
</evidence>
<organism evidence="2 3">
    <name type="scientific">Gallibacter intestinalis</name>
    <dbReference type="NCBI Taxonomy" id="2779356"/>
    <lineage>
        <taxon>Bacteria</taxon>
        <taxon>Bacillati</taxon>
        <taxon>Bacillota</taxon>
        <taxon>Clostridia</taxon>
        <taxon>Eubacteriales</taxon>
        <taxon>Eubacteriaceae</taxon>
        <taxon>Gallibacter</taxon>
    </lineage>
</organism>
<feature type="domain" description="DUF6036" evidence="1">
    <location>
        <begin position="16"/>
        <end position="141"/>
    </location>
</feature>
<keyword evidence="3" id="KW-1185">Reference proteome</keyword>
<dbReference type="InterPro" id="IPR045792">
    <property type="entry name" value="DUF6036"/>
</dbReference>
<dbReference type="EMBL" id="JADCKA010000007">
    <property type="protein sequence ID" value="MBE5035660.1"/>
    <property type="molecule type" value="Genomic_DNA"/>
</dbReference>
<evidence type="ECO:0000313" key="3">
    <source>
        <dbReference type="Proteomes" id="UP001516588"/>
    </source>
</evidence>